<evidence type="ECO:0000256" key="4">
    <source>
        <dbReference type="ARBA" id="ARBA00015522"/>
    </source>
</evidence>
<evidence type="ECO:0000256" key="1">
    <source>
        <dbReference type="ARBA" id="ARBA00002889"/>
    </source>
</evidence>
<proteinExistence type="inferred from homology"/>
<dbReference type="Proteomes" id="UP000886653">
    <property type="component" value="Unassembled WGS sequence"/>
</dbReference>
<feature type="compositionally biased region" description="Basic and acidic residues" evidence="6">
    <location>
        <begin position="106"/>
        <end position="121"/>
    </location>
</feature>
<reference evidence="7" key="1">
    <citation type="submission" date="2013-11" db="EMBL/GenBank/DDBJ databases">
        <title>Genome sequence of the fusiform rust pathogen reveals effectors for host alternation and coevolution with pine.</title>
        <authorList>
            <consortium name="DOE Joint Genome Institute"/>
            <person name="Smith K."/>
            <person name="Pendleton A."/>
            <person name="Kubisiak T."/>
            <person name="Anderson C."/>
            <person name="Salamov A."/>
            <person name="Aerts A."/>
            <person name="Riley R."/>
            <person name="Clum A."/>
            <person name="Lindquist E."/>
            <person name="Ence D."/>
            <person name="Campbell M."/>
            <person name="Kronenberg Z."/>
            <person name="Feau N."/>
            <person name="Dhillon B."/>
            <person name="Hamelin R."/>
            <person name="Burleigh J."/>
            <person name="Smith J."/>
            <person name="Yandell M."/>
            <person name="Nelson C."/>
            <person name="Grigoriev I."/>
            <person name="Davis J."/>
        </authorList>
    </citation>
    <scope>NUCLEOTIDE SEQUENCE</scope>
    <source>
        <strain evidence="7">G11</strain>
    </source>
</reference>
<organism evidence="7 8">
    <name type="scientific">Cronartium quercuum f. sp. fusiforme G11</name>
    <dbReference type="NCBI Taxonomy" id="708437"/>
    <lineage>
        <taxon>Eukaryota</taxon>
        <taxon>Fungi</taxon>
        <taxon>Dikarya</taxon>
        <taxon>Basidiomycota</taxon>
        <taxon>Pucciniomycotina</taxon>
        <taxon>Pucciniomycetes</taxon>
        <taxon>Pucciniales</taxon>
        <taxon>Coleosporiaceae</taxon>
        <taxon>Cronartium</taxon>
    </lineage>
</organism>
<comment type="caution">
    <text evidence="7">The sequence shown here is derived from an EMBL/GenBank/DDBJ whole genome shotgun (WGS) entry which is preliminary data.</text>
</comment>
<dbReference type="PANTHER" id="PTHR13243:SF1">
    <property type="entry name" value="NUCLEOLAR PROTEIN 16"/>
    <property type="match status" value="1"/>
</dbReference>
<accession>A0A9P6TAI2</accession>
<comment type="subcellular location">
    <subcellularLocation>
        <location evidence="2">Nucleus</location>
        <location evidence="2">Nucleolus</location>
    </subcellularLocation>
</comment>
<comment type="function">
    <text evidence="1">Involved in the biogenesis of the 60S ribosomal subunit.</text>
</comment>
<dbReference type="GO" id="GO:0005730">
    <property type="term" value="C:nucleolus"/>
    <property type="evidence" value="ECO:0007669"/>
    <property type="project" value="UniProtKB-SubCell"/>
</dbReference>
<evidence type="ECO:0000313" key="7">
    <source>
        <dbReference type="EMBL" id="KAG0145221.1"/>
    </source>
</evidence>
<feature type="region of interest" description="Disordered" evidence="6">
    <location>
        <begin position="1"/>
        <end position="24"/>
    </location>
</feature>
<feature type="compositionally biased region" description="Acidic residues" evidence="6">
    <location>
        <begin position="90"/>
        <end position="105"/>
    </location>
</feature>
<dbReference type="PANTHER" id="PTHR13243">
    <property type="entry name" value="HSPC111 PROTEIN-RELATED"/>
    <property type="match status" value="1"/>
</dbReference>
<dbReference type="InterPro" id="IPR019002">
    <property type="entry name" value="Ribosome_biogenesis_Nop16"/>
</dbReference>
<sequence length="304" mass="34201">MANPRQRRKSRSGNHRVRISKHANSRLKKVTPQNFPAGLAAAYDRKQTPAQNYRRLGLLSGKLQPRLSGGIEKDTSLSKNWLTKVKNPDEWDLMENDEDEDEDEVESAKDEDSENEERSTSDVKASSSNKLSKGEGRIVRGADGNILKVILGDETDIEIENHAEDPSSIVIVRPSQAPKTKTPWGDPLEPAPYERPAPSKPTRSGMEVNVPQGLSYQNPRQGKVEPKTSFVAQLEQISVSRVNQYTQMMKAKQYLSENQVKWIMKLVDKHGIDNVNAMAKDIKLNTHQKTEGEIRHMISKLVKS</sequence>
<dbReference type="Pfam" id="PF09420">
    <property type="entry name" value="Nop16"/>
    <property type="match status" value="1"/>
</dbReference>
<keyword evidence="5" id="KW-0539">Nucleus</keyword>
<evidence type="ECO:0000256" key="2">
    <source>
        <dbReference type="ARBA" id="ARBA00004604"/>
    </source>
</evidence>
<gene>
    <name evidence="7" type="ORF">CROQUDRAFT_671869</name>
</gene>
<evidence type="ECO:0000256" key="5">
    <source>
        <dbReference type="ARBA" id="ARBA00023242"/>
    </source>
</evidence>
<evidence type="ECO:0000256" key="3">
    <source>
        <dbReference type="ARBA" id="ARBA00008479"/>
    </source>
</evidence>
<evidence type="ECO:0000313" key="8">
    <source>
        <dbReference type="Proteomes" id="UP000886653"/>
    </source>
</evidence>
<dbReference type="OrthoDB" id="285729at2759"/>
<dbReference type="EMBL" id="MU167280">
    <property type="protein sequence ID" value="KAG0145221.1"/>
    <property type="molecule type" value="Genomic_DNA"/>
</dbReference>
<evidence type="ECO:0000256" key="6">
    <source>
        <dbReference type="SAM" id="MobiDB-lite"/>
    </source>
</evidence>
<feature type="compositionally biased region" description="Polar residues" evidence="6">
    <location>
        <begin position="122"/>
        <end position="131"/>
    </location>
</feature>
<feature type="compositionally biased region" description="Pro residues" evidence="6">
    <location>
        <begin position="189"/>
        <end position="199"/>
    </location>
</feature>
<keyword evidence="8" id="KW-1185">Reference proteome</keyword>
<feature type="region of interest" description="Disordered" evidence="6">
    <location>
        <begin position="88"/>
        <end position="136"/>
    </location>
</feature>
<feature type="region of interest" description="Disordered" evidence="6">
    <location>
        <begin position="168"/>
        <end position="224"/>
    </location>
</feature>
<dbReference type="AlphaFoldDB" id="A0A9P6TAI2"/>
<dbReference type="GO" id="GO:0042273">
    <property type="term" value="P:ribosomal large subunit biogenesis"/>
    <property type="evidence" value="ECO:0007669"/>
    <property type="project" value="TreeGrafter"/>
</dbReference>
<comment type="similarity">
    <text evidence="3">Belongs to the NOP16 family.</text>
</comment>
<name>A0A9P6TAI2_9BASI</name>
<protein>
    <recommendedName>
        <fullName evidence="4">Nucleolar protein 16</fullName>
    </recommendedName>
</protein>